<accession>A0A382GP11</accession>
<dbReference type="EMBL" id="UINC01056624">
    <property type="protein sequence ID" value="SVB76870.1"/>
    <property type="molecule type" value="Genomic_DNA"/>
</dbReference>
<evidence type="ECO:0000313" key="1">
    <source>
        <dbReference type="EMBL" id="SVB76870.1"/>
    </source>
</evidence>
<proteinExistence type="predicted"/>
<organism evidence="1">
    <name type="scientific">marine metagenome</name>
    <dbReference type="NCBI Taxonomy" id="408172"/>
    <lineage>
        <taxon>unclassified sequences</taxon>
        <taxon>metagenomes</taxon>
        <taxon>ecological metagenomes</taxon>
    </lineage>
</organism>
<name>A0A382GP11_9ZZZZ</name>
<reference evidence="1" key="1">
    <citation type="submission" date="2018-05" db="EMBL/GenBank/DDBJ databases">
        <authorList>
            <person name="Lanie J.A."/>
            <person name="Ng W.-L."/>
            <person name="Kazmierczak K.M."/>
            <person name="Andrzejewski T.M."/>
            <person name="Davidsen T.M."/>
            <person name="Wayne K.J."/>
            <person name="Tettelin H."/>
            <person name="Glass J.I."/>
            <person name="Rusch D."/>
            <person name="Podicherti R."/>
            <person name="Tsui H.-C.T."/>
            <person name="Winkler M.E."/>
        </authorList>
    </citation>
    <scope>NUCLEOTIDE SEQUENCE</scope>
</reference>
<sequence length="59" mass="6814">MVKIKVVAIEFAPDKYQIGEAQMNSLIASGWLIQKEFSRESGVVFVMSKWEKKTKEHNK</sequence>
<protein>
    <submittedName>
        <fullName evidence="1">Uncharacterized protein</fullName>
    </submittedName>
</protein>
<dbReference type="AlphaFoldDB" id="A0A382GP11"/>
<gene>
    <name evidence="1" type="ORF">METZ01_LOCUS229724</name>
</gene>